<name>A0AAP3E0Z3_9EURY</name>
<dbReference type="InterPro" id="IPR043717">
    <property type="entry name" value="DUF5658"/>
</dbReference>
<dbReference type="EMBL" id="JAOPKA010000002">
    <property type="protein sequence ID" value="MCU4740901.1"/>
    <property type="molecule type" value="Genomic_DNA"/>
</dbReference>
<feature type="domain" description="DUF5658" evidence="2">
    <location>
        <begin position="29"/>
        <end position="114"/>
    </location>
</feature>
<keyword evidence="1" id="KW-0812">Transmembrane</keyword>
<evidence type="ECO:0000313" key="4">
    <source>
        <dbReference type="EMBL" id="MCU4972453.1"/>
    </source>
</evidence>
<organism evidence="3 6">
    <name type="scientific">Natronoglomus mannanivorans</name>
    <dbReference type="NCBI Taxonomy" id="2979990"/>
    <lineage>
        <taxon>Archaea</taxon>
        <taxon>Methanobacteriati</taxon>
        <taxon>Methanobacteriota</taxon>
        <taxon>Stenosarchaea group</taxon>
        <taxon>Halobacteria</taxon>
        <taxon>Halobacteriales</taxon>
        <taxon>Natrialbaceae</taxon>
        <taxon>Natronoglomus</taxon>
    </lineage>
</organism>
<accession>A0AAP3E0Z3</accession>
<dbReference type="AlphaFoldDB" id="A0AAP3E0Z3"/>
<keyword evidence="5" id="KW-1185">Reference proteome</keyword>
<comment type="caution">
    <text evidence="3">The sequence shown here is derived from an EMBL/GenBank/DDBJ whole genome shotgun (WGS) entry which is preliminary data.</text>
</comment>
<feature type="transmembrane region" description="Helical" evidence="1">
    <location>
        <begin position="93"/>
        <end position="113"/>
    </location>
</feature>
<feature type="transmembrane region" description="Helical" evidence="1">
    <location>
        <begin position="25"/>
        <end position="50"/>
    </location>
</feature>
<dbReference type="Proteomes" id="UP001320972">
    <property type="component" value="Unassembled WGS sequence"/>
</dbReference>
<proteinExistence type="predicted"/>
<keyword evidence="1" id="KW-1133">Transmembrane helix</keyword>
<dbReference type="EMBL" id="JAOPKB010000003">
    <property type="protein sequence ID" value="MCU4972453.1"/>
    <property type="molecule type" value="Genomic_DNA"/>
</dbReference>
<sequence>MSSDGAHWHQRLPLFDVDIGELERALWVVVALSLVGDVVTTFVGLHLGLAESNPIARGAIDGYGLLGMLALKAFAVGVGLVCRQLLERPYRPIVPAALAMPWVAAVFINIYMISLTL</sequence>
<evidence type="ECO:0000313" key="3">
    <source>
        <dbReference type="EMBL" id="MCU4740901.1"/>
    </source>
</evidence>
<reference evidence="3 5" key="1">
    <citation type="submission" date="2022-09" db="EMBL/GenBank/DDBJ databases">
        <title>Enrichment on poylsaccharides allowed isolation of novel metabolic and taxonomic groups of Haloarchaea.</title>
        <authorList>
            <person name="Sorokin D.Y."/>
            <person name="Elcheninov A.G."/>
            <person name="Khizhniak T.V."/>
            <person name="Kolganova T.V."/>
            <person name="Kublanov I.V."/>
        </authorList>
    </citation>
    <scope>NUCLEOTIDE SEQUENCE</scope>
    <source>
        <strain evidence="4 5">AArc-m2/3/4</strain>
        <strain evidence="3">AArc-xg1-1</strain>
    </source>
</reference>
<evidence type="ECO:0000256" key="1">
    <source>
        <dbReference type="SAM" id="Phobius"/>
    </source>
</evidence>
<protein>
    <submittedName>
        <fullName evidence="3">DUF5658 family protein</fullName>
    </submittedName>
</protein>
<dbReference type="Proteomes" id="UP001321018">
    <property type="component" value="Unassembled WGS sequence"/>
</dbReference>
<dbReference type="Pfam" id="PF18902">
    <property type="entry name" value="DUF5658"/>
    <property type="match status" value="1"/>
</dbReference>
<keyword evidence="1" id="KW-0472">Membrane</keyword>
<dbReference type="RefSeq" id="WP_338002737.1">
    <property type="nucleotide sequence ID" value="NZ_JAOPKA010000002.1"/>
</dbReference>
<evidence type="ECO:0000313" key="6">
    <source>
        <dbReference type="Proteomes" id="UP001321018"/>
    </source>
</evidence>
<gene>
    <name evidence="4" type="ORF">OB955_06840</name>
    <name evidence="3" type="ORF">OB960_05735</name>
</gene>
<evidence type="ECO:0000259" key="2">
    <source>
        <dbReference type="Pfam" id="PF18902"/>
    </source>
</evidence>
<feature type="transmembrane region" description="Helical" evidence="1">
    <location>
        <begin position="62"/>
        <end position="81"/>
    </location>
</feature>
<evidence type="ECO:0000313" key="5">
    <source>
        <dbReference type="Proteomes" id="UP001320972"/>
    </source>
</evidence>